<dbReference type="Proteomes" id="UP000503349">
    <property type="component" value="Chromosome 7"/>
</dbReference>
<dbReference type="AlphaFoldDB" id="A0A6G1PP77"/>
<gene>
    <name evidence="1" type="ORF">EXN66_Car007786</name>
</gene>
<keyword evidence="2" id="KW-1185">Reference proteome</keyword>
<evidence type="ECO:0000313" key="2">
    <source>
        <dbReference type="Proteomes" id="UP000503349"/>
    </source>
</evidence>
<organism evidence="1 2">
    <name type="scientific">Channa argus</name>
    <name type="common">Northern snakehead</name>
    <name type="synonym">Ophicephalus argus</name>
    <dbReference type="NCBI Taxonomy" id="215402"/>
    <lineage>
        <taxon>Eukaryota</taxon>
        <taxon>Metazoa</taxon>
        <taxon>Chordata</taxon>
        <taxon>Craniata</taxon>
        <taxon>Vertebrata</taxon>
        <taxon>Euteleostomi</taxon>
        <taxon>Actinopterygii</taxon>
        <taxon>Neopterygii</taxon>
        <taxon>Teleostei</taxon>
        <taxon>Neoteleostei</taxon>
        <taxon>Acanthomorphata</taxon>
        <taxon>Anabantaria</taxon>
        <taxon>Anabantiformes</taxon>
        <taxon>Channoidei</taxon>
        <taxon>Channidae</taxon>
        <taxon>Channa</taxon>
    </lineage>
</organism>
<reference evidence="2" key="2">
    <citation type="submission" date="2019-02" db="EMBL/GenBank/DDBJ databases">
        <title>Opniocepnalus argus Var Kimnra genome.</title>
        <authorList>
            <person name="Zhou C."/>
            <person name="Xiao S."/>
        </authorList>
    </citation>
    <scope>NUCLEOTIDE SEQUENCE [LARGE SCALE GENOMIC DNA]</scope>
</reference>
<reference evidence="1 2" key="1">
    <citation type="submission" date="2019-02" db="EMBL/GenBank/DDBJ databases">
        <title>Opniocepnalus argus genome.</title>
        <authorList>
            <person name="Zhou C."/>
            <person name="Xiao S."/>
        </authorList>
    </citation>
    <scope>NUCLEOTIDE SEQUENCE [LARGE SCALE GENOMIC DNA]</scope>
    <source>
        <strain evidence="1">OARG1902GOOAL</strain>
        <tissue evidence="1">Muscle</tissue>
    </source>
</reference>
<name>A0A6G1PP77_CHAAH</name>
<proteinExistence type="predicted"/>
<accession>A0A6G1PP77</accession>
<sequence length="64" mass="6991">MEQMVISLHGIQELPCKVKGTSLCAHTHTPCPPGKHPPLSVLSFEHSPLLLSDPHCFLPVKRGL</sequence>
<evidence type="ECO:0000313" key="1">
    <source>
        <dbReference type="EMBL" id="KAF3692110.1"/>
    </source>
</evidence>
<protein>
    <submittedName>
        <fullName evidence="1">Uncharacterized protein</fullName>
    </submittedName>
</protein>
<dbReference type="EMBL" id="CM015718">
    <property type="protein sequence ID" value="KAF3692110.1"/>
    <property type="molecule type" value="Genomic_DNA"/>
</dbReference>